<dbReference type="EMBL" id="CP042192">
    <property type="protein sequence ID" value="QDS72580.1"/>
    <property type="molecule type" value="Genomic_DNA"/>
</dbReference>
<dbReference type="OrthoDB" id="674604at2759"/>
<dbReference type="Proteomes" id="UP000316270">
    <property type="component" value="Chromosome 8"/>
</dbReference>
<dbReference type="AlphaFoldDB" id="A0A517LAC2"/>
<evidence type="ECO:0000313" key="2">
    <source>
        <dbReference type="EMBL" id="QDS72580.1"/>
    </source>
</evidence>
<dbReference type="STRING" id="50376.A0A517LAC2"/>
<dbReference type="Pfam" id="PF06985">
    <property type="entry name" value="HET"/>
    <property type="match status" value="1"/>
</dbReference>
<evidence type="ECO:0000259" key="1">
    <source>
        <dbReference type="Pfam" id="PF06985"/>
    </source>
</evidence>
<evidence type="ECO:0000313" key="3">
    <source>
        <dbReference type="Proteomes" id="UP000316270"/>
    </source>
</evidence>
<feature type="domain" description="Heterokaryon incompatibility" evidence="1">
    <location>
        <begin position="22"/>
        <end position="108"/>
    </location>
</feature>
<dbReference type="PANTHER" id="PTHR10622:SF12">
    <property type="entry name" value="HET DOMAIN-CONTAINING PROTEIN"/>
    <property type="match status" value="1"/>
</dbReference>
<gene>
    <name evidence="2" type="ORF">FKW77_000987</name>
</gene>
<accession>A0A517LAC2</accession>
<dbReference type="InterPro" id="IPR010730">
    <property type="entry name" value="HET"/>
</dbReference>
<reference evidence="2 3" key="1">
    <citation type="submission" date="2019-07" db="EMBL/GenBank/DDBJ databases">
        <title>Finished genome of Venturia effusa.</title>
        <authorList>
            <person name="Young C.A."/>
            <person name="Cox M.P."/>
            <person name="Ganley A.R.D."/>
            <person name="David W.J."/>
        </authorList>
    </citation>
    <scope>NUCLEOTIDE SEQUENCE [LARGE SCALE GENOMIC DNA]</scope>
    <source>
        <strain evidence="3">albino</strain>
    </source>
</reference>
<proteinExistence type="predicted"/>
<organism evidence="2 3">
    <name type="scientific">Venturia effusa</name>
    <dbReference type="NCBI Taxonomy" id="50376"/>
    <lineage>
        <taxon>Eukaryota</taxon>
        <taxon>Fungi</taxon>
        <taxon>Dikarya</taxon>
        <taxon>Ascomycota</taxon>
        <taxon>Pezizomycotina</taxon>
        <taxon>Dothideomycetes</taxon>
        <taxon>Pleosporomycetidae</taxon>
        <taxon>Venturiales</taxon>
        <taxon>Venturiaceae</taxon>
        <taxon>Venturia</taxon>
    </lineage>
</organism>
<sequence>MRLINAQTREMKDYIEGQIPPYAILSHTWGAEEVTYADYQNPARRQTLTGYAKIDYACEQAPKDYLNYVWIDTCCIDKSSSAELSEAINSMYRWYKKSSICYAFLEDLDVAPDSDEATLDLSLAACRWFTRGWTLQELIAPDDLVIYGQGWVQFGTKRDKTKSLSLITGIDEAILTGPMTCREASVARRMSWAAKRLTTRTEDAAYSLLGIFDINMPLLYGEGRKAFLRLQEEILKQESDMTILAWGTPNAARKQSQLFPYGALATDASYFAHCADYVPFRRSSKLMSVTAQGLSIYSTISSGMLHLGCRHRNRPGSQMSILVRRINKQQYVRHGHFLDERKGSRSAWQTKIVYLLKTDIEASSHLYSEYSFWNMIGVHDGWESLFITIKETVKESRATLLAVTTTRGWESPQTTIRMPTLWGHGFAVLHFQIPQSSHHFAVLIGRLGHHLEDLLMFVDRSLLRPAYTLIRFPDVGSLKAADFKSETWRRAQKVRHKLAVHHTGINGQMAQYVVRASLRKDKAMGRGAFYLEVKALRSE</sequence>
<name>A0A517LAC2_9PEZI</name>
<keyword evidence="3" id="KW-1185">Reference proteome</keyword>
<protein>
    <recommendedName>
        <fullName evidence="1">Heterokaryon incompatibility domain-containing protein</fullName>
    </recommendedName>
</protein>
<dbReference type="PANTHER" id="PTHR10622">
    <property type="entry name" value="HET DOMAIN-CONTAINING PROTEIN"/>
    <property type="match status" value="1"/>
</dbReference>